<evidence type="ECO:0000313" key="2">
    <source>
        <dbReference type="EMBL" id="KKN14262.1"/>
    </source>
</evidence>
<comment type="caution">
    <text evidence="2">The sequence shown here is derived from an EMBL/GenBank/DDBJ whole genome shotgun (WGS) entry which is preliminary data.</text>
</comment>
<dbReference type="AlphaFoldDB" id="A0A0F9NQH9"/>
<protein>
    <recommendedName>
        <fullName evidence="1">DUF302 domain-containing protein</fullName>
    </recommendedName>
</protein>
<proteinExistence type="predicted"/>
<dbReference type="PANTHER" id="PTHR38342:SF1">
    <property type="entry name" value="SLR5037 PROTEIN"/>
    <property type="match status" value="1"/>
</dbReference>
<evidence type="ECO:0000259" key="1">
    <source>
        <dbReference type="Pfam" id="PF03625"/>
    </source>
</evidence>
<accession>A0A0F9NQH9</accession>
<dbReference type="InterPro" id="IPR035923">
    <property type="entry name" value="TT1751-like_sf"/>
</dbReference>
<dbReference type="Pfam" id="PF03625">
    <property type="entry name" value="DUF302"/>
    <property type="match status" value="1"/>
</dbReference>
<dbReference type="SUPFAM" id="SSF103247">
    <property type="entry name" value="TT1751-like"/>
    <property type="match status" value="1"/>
</dbReference>
<feature type="domain" description="DUF302" evidence="1">
    <location>
        <begin position="92"/>
        <end position="148"/>
    </location>
</feature>
<gene>
    <name evidence="2" type="ORF">LCGC14_0997920</name>
</gene>
<reference evidence="2" key="1">
    <citation type="journal article" date="2015" name="Nature">
        <title>Complex archaea that bridge the gap between prokaryotes and eukaryotes.</title>
        <authorList>
            <person name="Spang A."/>
            <person name="Saw J.H."/>
            <person name="Jorgensen S.L."/>
            <person name="Zaremba-Niedzwiedzka K."/>
            <person name="Martijn J."/>
            <person name="Lind A.E."/>
            <person name="van Eijk R."/>
            <person name="Schleper C."/>
            <person name="Guy L."/>
            <person name="Ettema T.J."/>
        </authorList>
    </citation>
    <scope>NUCLEOTIDE SEQUENCE</scope>
</reference>
<dbReference type="EMBL" id="LAZR01003836">
    <property type="protein sequence ID" value="KKN14262.1"/>
    <property type="molecule type" value="Genomic_DNA"/>
</dbReference>
<dbReference type="CDD" id="cd14797">
    <property type="entry name" value="DUF302"/>
    <property type="match status" value="1"/>
</dbReference>
<dbReference type="Gene3D" id="3.30.310.70">
    <property type="entry name" value="TT1751-like domain"/>
    <property type="match status" value="1"/>
</dbReference>
<sequence>MSMMDKMMDAMVGSMKPNEKQDMMLEMMPQMMKNIKSKDVFNLLMGTISDLMFSVHKSKLDFEKTVSAIEKAGKESDWYNPVITDHYKIEKELGYKDANKVTTISMCRPHSAHKILKIDENKKLAAMMPMQIAVYETADGQAHVAWMNIKLMGKMFGTEVAEIMGEADKNLQEVHKEIIEGEGGQNGHDG</sequence>
<dbReference type="PANTHER" id="PTHR38342">
    <property type="entry name" value="SLR5037 PROTEIN"/>
    <property type="match status" value="1"/>
</dbReference>
<name>A0A0F9NQH9_9ZZZZ</name>
<dbReference type="InterPro" id="IPR005180">
    <property type="entry name" value="DUF302"/>
</dbReference>
<organism evidence="2">
    <name type="scientific">marine sediment metagenome</name>
    <dbReference type="NCBI Taxonomy" id="412755"/>
    <lineage>
        <taxon>unclassified sequences</taxon>
        <taxon>metagenomes</taxon>
        <taxon>ecological metagenomes</taxon>
    </lineage>
</organism>